<evidence type="ECO:0000259" key="4">
    <source>
        <dbReference type="Pfam" id="PF13404"/>
    </source>
</evidence>
<dbReference type="Proteomes" id="UP000632195">
    <property type="component" value="Unassembled WGS sequence"/>
</dbReference>
<dbReference type="Pfam" id="PF13404">
    <property type="entry name" value="HTH_AsnC-type"/>
    <property type="match status" value="1"/>
</dbReference>
<evidence type="ECO:0000313" key="5">
    <source>
        <dbReference type="EMBL" id="GGM76458.1"/>
    </source>
</evidence>
<evidence type="ECO:0000256" key="3">
    <source>
        <dbReference type="ARBA" id="ARBA00023163"/>
    </source>
</evidence>
<dbReference type="RefSeq" id="WP_188681447.1">
    <property type="nucleotide sequence ID" value="NZ_BMNY01000002.1"/>
</dbReference>
<dbReference type="SMART" id="SM00344">
    <property type="entry name" value="HTH_ASNC"/>
    <property type="match status" value="1"/>
</dbReference>
<evidence type="ECO:0000256" key="2">
    <source>
        <dbReference type="ARBA" id="ARBA00023125"/>
    </source>
</evidence>
<dbReference type="EMBL" id="BMNY01000002">
    <property type="protein sequence ID" value="GGM76458.1"/>
    <property type="molecule type" value="Genomic_DNA"/>
</dbReference>
<dbReference type="PANTHER" id="PTHR30154:SF34">
    <property type="entry name" value="TRANSCRIPTIONAL REGULATOR AZLB"/>
    <property type="match status" value="1"/>
</dbReference>
<accession>A0AA37F9Q9</accession>
<dbReference type="Gene3D" id="1.10.10.10">
    <property type="entry name" value="Winged helix-like DNA-binding domain superfamily/Winged helix DNA-binding domain"/>
    <property type="match status" value="2"/>
</dbReference>
<keyword evidence="2" id="KW-0238">DNA-binding</keyword>
<evidence type="ECO:0000313" key="6">
    <source>
        <dbReference type="Proteomes" id="UP000632195"/>
    </source>
</evidence>
<dbReference type="PANTHER" id="PTHR30154">
    <property type="entry name" value="LEUCINE-RESPONSIVE REGULATORY PROTEIN"/>
    <property type="match status" value="1"/>
</dbReference>
<dbReference type="InterPro" id="IPR036390">
    <property type="entry name" value="WH_DNA-bd_sf"/>
</dbReference>
<reference evidence="5" key="1">
    <citation type="journal article" date="2014" name="Int. J. Syst. Evol. Microbiol.">
        <title>Complete genome sequence of Corynebacterium casei LMG S-19264T (=DSM 44701T), isolated from a smear-ripened cheese.</title>
        <authorList>
            <consortium name="US DOE Joint Genome Institute (JGI-PGF)"/>
            <person name="Walter F."/>
            <person name="Albersmeier A."/>
            <person name="Kalinowski J."/>
            <person name="Ruckert C."/>
        </authorList>
    </citation>
    <scope>NUCLEOTIDE SEQUENCE</scope>
    <source>
        <strain evidence="5">JCM 13583</strain>
    </source>
</reference>
<dbReference type="Pfam" id="PF13412">
    <property type="entry name" value="HTH_24"/>
    <property type="match status" value="1"/>
</dbReference>
<keyword evidence="3" id="KW-0804">Transcription</keyword>
<reference evidence="5" key="2">
    <citation type="submission" date="2022-09" db="EMBL/GenBank/DDBJ databases">
        <authorList>
            <person name="Sun Q."/>
            <person name="Ohkuma M."/>
        </authorList>
    </citation>
    <scope>NUCLEOTIDE SEQUENCE</scope>
    <source>
        <strain evidence="5">JCM 13583</strain>
    </source>
</reference>
<name>A0AA37F9Q9_9ARCH</name>
<dbReference type="InterPro" id="IPR036388">
    <property type="entry name" value="WH-like_DNA-bd_sf"/>
</dbReference>
<dbReference type="GO" id="GO:0005829">
    <property type="term" value="C:cytosol"/>
    <property type="evidence" value="ECO:0007669"/>
    <property type="project" value="TreeGrafter"/>
</dbReference>
<sequence>MDLLDYRIVTELIRDPTAPYEVIGSRVGLSGVSARRRVLGMFRSGFIRGLHLLPSPLNFHMYPGTFVFRGIQEPSRRLREIADISGVAFAWLDYDGDMTVTLFFRQKEEERSSVERLSEVLSVEAVARRTPLSLMPPDLSGSYLSRVDLRILEHICRDPRVPLKEVSRLTGLSGKTVGKHKARMLSSNQLCTIFIPDFTRSQGGIFYALLVYPGDLRATSTLQGMGLQAIWHMVDPPCYVFMGYADSLDEVEANKNRIKDTGLVKGLSTLVPRGGIFAVKNVTAWIRERVLEWGMASVR</sequence>
<dbReference type="AlphaFoldDB" id="A0AA37F9Q9"/>
<feature type="domain" description="HTH asnC-type" evidence="4">
    <location>
        <begin position="1"/>
        <end position="38"/>
    </location>
</feature>
<protein>
    <recommendedName>
        <fullName evidence="4">HTH asnC-type domain-containing protein</fullName>
    </recommendedName>
</protein>
<dbReference type="SUPFAM" id="SSF46785">
    <property type="entry name" value="Winged helix' DNA-binding domain"/>
    <property type="match status" value="1"/>
</dbReference>
<dbReference type="InterPro" id="IPR000485">
    <property type="entry name" value="AsnC-type_HTH_dom"/>
</dbReference>
<organism evidence="5 6">
    <name type="scientific">Thermogymnomonas acidicola</name>
    <dbReference type="NCBI Taxonomy" id="399579"/>
    <lineage>
        <taxon>Archaea</taxon>
        <taxon>Methanobacteriati</taxon>
        <taxon>Thermoplasmatota</taxon>
        <taxon>Thermoplasmata</taxon>
        <taxon>Thermoplasmatales</taxon>
        <taxon>Thermogymnomonas</taxon>
    </lineage>
</organism>
<keyword evidence="1" id="KW-0805">Transcription regulation</keyword>
<gene>
    <name evidence="5" type="ORF">GCM10007108_13050</name>
</gene>
<dbReference type="GO" id="GO:0043200">
    <property type="term" value="P:response to amino acid"/>
    <property type="evidence" value="ECO:0007669"/>
    <property type="project" value="TreeGrafter"/>
</dbReference>
<proteinExistence type="predicted"/>
<keyword evidence="6" id="KW-1185">Reference proteome</keyword>
<dbReference type="GO" id="GO:0043565">
    <property type="term" value="F:sequence-specific DNA binding"/>
    <property type="evidence" value="ECO:0007669"/>
    <property type="project" value="InterPro"/>
</dbReference>
<dbReference type="InterPro" id="IPR019888">
    <property type="entry name" value="Tscrpt_reg_AsnC-like"/>
</dbReference>
<evidence type="ECO:0000256" key="1">
    <source>
        <dbReference type="ARBA" id="ARBA00023015"/>
    </source>
</evidence>
<comment type="caution">
    <text evidence="5">The sequence shown here is derived from an EMBL/GenBank/DDBJ whole genome shotgun (WGS) entry which is preliminary data.</text>
</comment>